<dbReference type="InterPro" id="IPR036291">
    <property type="entry name" value="NAD(P)-bd_dom_sf"/>
</dbReference>
<evidence type="ECO:0000259" key="1">
    <source>
        <dbReference type="SMART" id="SM00829"/>
    </source>
</evidence>
<organism evidence="2 3">
    <name type="scientific">Chelatococcus asaccharovorans</name>
    <dbReference type="NCBI Taxonomy" id="28210"/>
    <lineage>
        <taxon>Bacteria</taxon>
        <taxon>Pseudomonadati</taxon>
        <taxon>Pseudomonadota</taxon>
        <taxon>Alphaproteobacteria</taxon>
        <taxon>Hyphomicrobiales</taxon>
        <taxon>Chelatococcaceae</taxon>
        <taxon>Chelatococcus</taxon>
    </lineage>
</organism>
<dbReference type="AlphaFoldDB" id="A0A2V3U5W1"/>
<dbReference type="SUPFAM" id="SSF51735">
    <property type="entry name" value="NAD(P)-binding Rossmann-fold domains"/>
    <property type="match status" value="1"/>
</dbReference>
<accession>A0A2V3U5W1</accession>
<dbReference type="Gene3D" id="3.90.180.10">
    <property type="entry name" value="Medium-chain alcohol dehydrogenases, catalytic domain"/>
    <property type="match status" value="1"/>
</dbReference>
<dbReference type="InterPro" id="IPR011032">
    <property type="entry name" value="GroES-like_sf"/>
</dbReference>
<reference evidence="2 3" key="1">
    <citation type="submission" date="2018-05" db="EMBL/GenBank/DDBJ databases">
        <title>Genomic Encyclopedia of Type Strains, Phase IV (KMG-IV): sequencing the most valuable type-strain genomes for metagenomic binning, comparative biology and taxonomic classification.</title>
        <authorList>
            <person name="Goeker M."/>
        </authorList>
    </citation>
    <scope>NUCLEOTIDE SEQUENCE [LARGE SCALE GENOMIC DNA]</scope>
    <source>
        <strain evidence="2 3">DSM 6462</strain>
    </source>
</reference>
<dbReference type="PANTHER" id="PTHR45033">
    <property type="match status" value="1"/>
</dbReference>
<dbReference type="Proteomes" id="UP000248021">
    <property type="component" value="Unassembled WGS sequence"/>
</dbReference>
<protein>
    <submittedName>
        <fullName evidence="2">NADPH:quinone reductase-like Zn-dependent oxidoreductase</fullName>
    </submittedName>
</protein>
<dbReference type="PANTHER" id="PTHR45033:SF2">
    <property type="entry name" value="ZINC-TYPE ALCOHOL DEHYDROGENASE-LIKE PROTEIN C1773.06C"/>
    <property type="match status" value="1"/>
</dbReference>
<keyword evidence="3" id="KW-1185">Reference proteome</keyword>
<dbReference type="InterPro" id="IPR013154">
    <property type="entry name" value="ADH-like_N"/>
</dbReference>
<dbReference type="CDD" id="cd08276">
    <property type="entry name" value="MDR7"/>
    <property type="match status" value="1"/>
</dbReference>
<dbReference type="GO" id="GO:0016491">
    <property type="term" value="F:oxidoreductase activity"/>
    <property type="evidence" value="ECO:0007669"/>
    <property type="project" value="InterPro"/>
</dbReference>
<dbReference type="SMART" id="SM00829">
    <property type="entry name" value="PKS_ER"/>
    <property type="match status" value="1"/>
</dbReference>
<dbReference type="OrthoDB" id="9790818at2"/>
<evidence type="ECO:0000313" key="3">
    <source>
        <dbReference type="Proteomes" id="UP000248021"/>
    </source>
</evidence>
<dbReference type="InterPro" id="IPR052711">
    <property type="entry name" value="Zinc_ADH-like"/>
</dbReference>
<evidence type="ECO:0000313" key="2">
    <source>
        <dbReference type="EMBL" id="PXW57286.1"/>
    </source>
</evidence>
<feature type="domain" description="Enoyl reductase (ER)" evidence="1">
    <location>
        <begin position="23"/>
        <end position="345"/>
    </location>
</feature>
<dbReference type="InterPro" id="IPR020843">
    <property type="entry name" value="ER"/>
</dbReference>
<gene>
    <name evidence="2" type="ORF">C7450_107327</name>
</gene>
<dbReference type="RefSeq" id="WP_110375879.1">
    <property type="nucleotide sequence ID" value="NZ_JAHBRY010000001.1"/>
</dbReference>
<sequence length="347" mass="36880">MTKAAVSPSVTHRAYRLVPTDGGSRLNQVEDAAPVPGQGDVLVRVEAASLNYRDLLVLRGQLGAVREGLVPLSDGAGRVVATGKSVTRWREGDRVAPIFYRDWVAGPYREAYGRAALGGGDTDGVLADLITVPEASLVRIPDELSFEEAATLPCAALTAWQALMVRGGIAAGDTLLVQGTGGVALFGLQIASTVGARTIVLSSSDEKRKRAEALGAFATVNYRTTPDWDVAVRELTDGLGVSHILELGGPDTFDRSLRALAAWGHIAQIGVFTGFGPRSNLIRLQQINGTIDGINVGSAEQFEAMNAFLVEHRIKPVIDRSFAFDEAGAAYDELASGRHFGKLVVRF</sequence>
<dbReference type="InterPro" id="IPR013149">
    <property type="entry name" value="ADH-like_C"/>
</dbReference>
<dbReference type="EMBL" id="QJJK01000007">
    <property type="protein sequence ID" value="PXW57286.1"/>
    <property type="molecule type" value="Genomic_DNA"/>
</dbReference>
<dbReference type="Pfam" id="PF00107">
    <property type="entry name" value="ADH_zinc_N"/>
    <property type="match status" value="1"/>
</dbReference>
<name>A0A2V3U5W1_9HYPH</name>
<dbReference type="Pfam" id="PF08240">
    <property type="entry name" value="ADH_N"/>
    <property type="match status" value="1"/>
</dbReference>
<dbReference type="SUPFAM" id="SSF50129">
    <property type="entry name" value="GroES-like"/>
    <property type="match status" value="1"/>
</dbReference>
<comment type="caution">
    <text evidence="2">The sequence shown here is derived from an EMBL/GenBank/DDBJ whole genome shotgun (WGS) entry which is preliminary data.</text>
</comment>
<dbReference type="Gene3D" id="3.40.50.720">
    <property type="entry name" value="NAD(P)-binding Rossmann-like Domain"/>
    <property type="match status" value="1"/>
</dbReference>
<proteinExistence type="predicted"/>